<dbReference type="Proteomes" id="UP001595952">
    <property type="component" value="Unassembled WGS sequence"/>
</dbReference>
<dbReference type="InterPro" id="IPR035897">
    <property type="entry name" value="Toll_tir_struct_dom_sf"/>
</dbReference>
<sequence length="510" mass="57620">MLIRASEVFRTVGLPHYTYVKPSRYGEIYLDVESPGKHLLIEGPSGIGKTCVVYKVFEDLEISDVDFTYISCRDQDAADKVNEAIELSLAEVAGGHYYFIDDFHILDASARHDLGEKLKRISDSTFKSTDSVKFILVGIPTAGESLLYNAKDLGPRIGMYKFHTADNDEIGTVIEYGESALNIEFSDKESIIAESAGNFWLAQHLCLKICAQNSILAKQTHKKTANVNIIKARNNLLTELHSKYRDVVIAFARGKKWRPGGNKPYLDILLSIANRGESVQTFDAIKSAVDPSKRPGINAVRKRIPEVIYDKSKGTDLRKQLFFDADGGSFSIEDPLFLYYLKHLDQDQLYKELGISAENLKTFDYDIGFSFSGEDRKVVEEINKLLKEEDIVTFYDFDHQAALLGKNLEVYFESIYSSGCRYYLIFLGDTYREKVWPTLERNFITKADRKDHIIPVVLSKSSKTIMLGLPSSIGHIDLSELHKYSENERGYLKENVVDLITEKISSSTAP</sequence>
<evidence type="ECO:0000259" key="1">
    <source>
        <dbReference type="Pfam" id="PF13676"/>
    </source>
</evidence>
<organism evidence="2 3">
    <name type="scientific">Deinococcus hohokamensis</name>
    <dbReference type="NCBI Taxonomy" id="309883"/>
    <lineage>
        <taxon>Bacteria</taxon>
        <taxon>Thermotogati</taxon>
        <taxon>Deinococcota</taxon>
        <taxon>Deinococci</taxon>
        <taxon>Deinococcales</taxon>
        <taxon>Deinococcaceae</taxon>
        <taxon>Deinococcus</taxon>
    </lineage>
</organism>
<dbReference type="SUPFAM" id="SSF52540">
    <property type="entry name" value="P-loop containing nucleoside triphosphate hydrolases"/>
    <property type="match status" value="1"/>
</dbReference>
<evidence type="ECO:0000313" key="3">
    <source>
        <dbReference type="Proteomes" id="UP001595952"/>
    </source>
</evidence>
<accession>A0ABV9I3L6</accession>
<dbReference type="InterPro" id="IPR000157">
    <property type="entry name" value="TIR_dom"/>
</dbReference>
<protein>
    <submittedName>
        <fullName evidence="2">TIR domain-containing protein</fullName>
    </submittedName>
</protein>
<dbReference type="EMBL" id="JBHSEI010000001">
    <property type="protein sequence ID" value="MFC4636971.1"/>
    <property type="molecule type" value="Genomic_DNA"/>
</dbReference>
<comment type="caution">
    <text evidence="2">The sequence shown here is derived from an EMBL/GenBank/DDBJ whole genome shotgun (WGS) entry which is preliminary data.</text>
</comment>
<dbReference type="InterPro" id="IPR027417">
    <property type="entry name" value="P-loop_NTPase"/>
</dbReference>
<gene>
    <name evidence="2" type="ORF">ACFO0D_01335</name>
</gene>
<dbReference type="SUPFAM" id="SSF52200">
    <property type="entry name" value="Toll/Interleukin receptor TIR domain"/>
    <property type="match status" value="1"/>
</dbReference>
<name>A0ABV9I3L6_9DEIO</name>
<dbReference type="Gene3D" id="3.40.50.300">
    <property type="entry name" value="P-loop containing nucleotide triphosphate hydrolases"/>
    <property type="match status" value="1"/>
</dbReference>
<keyword evidence="3" id="KW-1185">Reference proteome</keyword>
<reference evidence="3" key="1">
    <citation type="journal article" date="2019" name="Int. J. Syst. Evol. Microbiol.">
        <title>The Global Catalogue of Microorganisms (GCM) 10K type strain sequencing project: providing services to taxonomists for standard genome sequencing and annotation.</title>
        <authorList>
            <consortium name="The Broad Institute Genomics Platform"/>
            <consortium name="The Broad Institute Genome Sequencing Center for Infectious Disease"/>
            <person name="Wu L."/>
            <person name="Ma J."/>
        </authorList>
    </citation>
    <scope>NUCLEOTIDE SEQUENCE [LARGE SCALE GENOMIC DNA]</scope>
    <source>
        <strain evidence="3">CCUG 55995</strain>
    </source>
</reference>
<dbReference type="Pfam" id="PF13676">
    <property type="entry name" value="TIR_2"/>
    <property type="match status" value="1"/>
</dbReference>
<evidence type="ECO:0000313" key="2">
    <source>
        <dbReference type="EMBL" id="MFC4636971.1"/>
    </source>
</evidence>
<dbReference type="Gene3D" id="3.40.50.10140">
    <property type="entry name" value="Toll/interleukin-1 receptor homology (TIR) domain"/>
    <property type="match status" value="1"/>
</dbReference>
<proteinExistence type="predicted"/>
<feature type="domain" description="TIR" evidence="1">
    <location>
        <begin position="369"/>
        <end position="484"/>
    </location>
</feature>
<dbReference type="RefSeq" id="WP_380060008.1">
    <property type="nucleotide sequence ID" value="NZ_JBHSEI010000001.1"/>
</dbReference>